<dbReference type="InterPro" id="IPR010982">
    <property type="entry name" value="Lambda_DNA-bd_dom_sf"/>
</dbReference>
<dbReference type="Gene3D" id="1.10.260.40">
    <property type="entry name" value="lambda repressor-like DNA-binding domains"/>
    <property type="match status" value="1"/>
</dbReference>
<accession>A0ABQ4EV95</accession>
<dbReference type="EMBL" id="BONX01000035">
    <property type="protein sequence ID" value="GIG98573.1"/>
    <property type="molecule type" value="Genomic_DNA"/>
</dbReference>
<dbReference type="Proteomes" id="UP000621500">
    <property type="component" value="Unassembled WGS sequence"/>
</dbReference>
<dbReference type="InterPro" id="IPR001387">
    <property type="entry name" value="Cro/C1-type_HTH"/>
</dbReference>
<dbReference type="Pfam" id="PF01381">
    <property type="entry name" value="HTH_3"/>
    <property type="match status" value="1"/>
</dbReference>
<evidence type="ECO:0000313" key="3">
    <source>
        <dbReference type="Proteomes" id="UP000621500"/>
    </source>
</evidence>
<proteinExistence type="predicted"/>
<name>A0ABQ4EV95_9ACTN</name>
<dbReference type="SUPFAM" id="SSF47413">
    <property type="entry name" value="lambda repressor-like DNA-binding domains"/>
    <property type="match status" value="1"/>
</dbReference>
<feature type="domain" description="HTH cro/C1-type" evidence="1">
    <location>
        <begin position="49"/>
        <end position="84"/>
    </location>
</feature>
<dbReference type="PROSITE" id="PS50943">
    <property type="entry name" value="HTH_CROC1"/>
    <property type="match status" value="1"/>
</dbReference>
<keyword evidence="3" id="KW-1185">Reference proteome</keyword>
<evidence type="ECO:0000259" key="1">
    <source>
        <dbReference type="PROSITE" id="PS50943"/>
    </source>
</evidence>
<dbReference type="RefSeq" id="WP_203859999.1">
    <property type="nucleotide sequence ID" value="NZ_BAAAZQ010000025.1"/>
</dbReference>
<dbReference type="CDD" id="cd00093">
    <property type="entry name" value="HTH_XRE"/>
    <property type="match status" value="1"/>
</dbReference>
<reference evidence="2 3" key="1">
    <citation type="submission" date="2021-01" db="EMBL/GenBank/DDBJ databases">
        <title>Whole genome shotgun sequence of Plantactinospora mayteni NBRC 109088.</title>
        <authorList>
            <person name="Komaki H."/>
            <person name="Tamura T."/>
        </authorList>
    </citation>
    <scope>NUCLEOTIDE SEQUENCE [LARGE SCALE GENOMIC DNA]</scope>
    <source>
        <strain evidence="2 3">NBRC 109088</strain>
    </source>
</reference>
<protein>
    <recommendedName>
        <fullName evidence="1">HTH cro/C1-type domain-containing protein</fullName>
    </recommendedName>
</protein>
<organism evidence="2 3">
    <name type="scientific">Plantactinospora mayteni</name>
    <dbReference type="NCBI Taxonomy" id="566021"/>
    <lineage>
        <taxon>Bacteria</taxon>
        <taxon>Bacillati</taxon>
        <taxon>Actinomycetota</taxon>
        <taxon>Actinomycetes</taxon>
        <taxon>Micromonosporales</taxon>
        <taxon>Micromonosporaceae</taxon>
        <taxon>Plantactinospora</taxon>
    </lineage>
</organism>
<comment type="caution">
    <text evidence="2">The sequence shown here is derived from an EMBL/GenBank/DDBJ whole genome shotgun (WGS) entry which is preliminary data.</text>
</comment>
<sequence length="149" mass="16170">MAEEAGEFRSPGSLADRLDRLFDRIRKSDGTAYSLREVADTITAQGESISHTYIGQLRTGKKADPNLSHLRALAKFFGVPVEYFTSDRLAADVDKELDLAAALQQVRARTVALRKSVIPEAQSAIDALTELLGVIRALEQGKPDADDGA</sequence>
<evidence type="ECO:0000313" key="2">
    <source>
        <dbReference type="EMBL" id="GIG98573.1"/>
    </source>
</evidence>
<gene>
    <name evidence="2" type="ORF">Pma05_51460</name>
</gene>